<keyword evidence="10" id="KW-0788">Thiol protease</keyword>
<dbReference type="GO" id="GO:0043065">
    <property type="term" value="P:positive regulation of apoptotic process"/>
    <property type="evidence" value="ECO:0007669"/>
    <property type="project" value="UniProtKB-ARBA"/>
</dbReference>
<comment type="subcellular location">
    <subcellularLocation>
        <location evidence="2">Cytoplasm</location>
    </subcellularLocation>
    <subcellularLocation>
        <location evidence="1">Nucleus</location>
    </subcellularLocation>
</comment>
<dbReference type="SUPFAM" id="SSF52129">
    <property type="entry name" value="Caspase-like"/>
    <property type="match status" value="1"/>
</dbReference>
<reference evidence="20" key="1">
    <citation type="thesis" date="2020" institute="ProQuest LLC" country="789 East Eisenhower Parkway, Ann Arbor, MI, USA">
        <title>Comparative Genomics and Chromosome Evolution.</title>
        <authorList>
            <person name="Mudd A.B."/>
        </authorList>
    </citation>
    <scope>NUCLEOTIDE SEQUENCE</scope>
    <source>
        <strain evidence="20">HN-11 Male</strain>
        <tissue evidence="20">Kidney and liver</tissue>
    </source>
</reference>
<feature type="domain" description="DED" evidence="17">
    <location>
        <begin position="97"/>
        <end position="171"/>
    </location>
</feature>
<dbReference type="FunFam" id="1.10.533.10:FF:000016">
    <property type="entry name" value="CASP8 and FADD-like apoptosis regulator"/>
    <property type="match status" value="1"/>
</dbReference>
<dbReference type="InterPro" id="IPR011600">
    <property type="entry name" value="Pept_C14_caspase"/>
</dbReference>
<keyword evidence="6" id="KW-0645">Protease</keyword>
<evidence type="ECO:0000259" key="18">
    <source>
        <dbReference type="PROSITE" id="PS50207"/>
    </source>
</evidence>
<evidence type="ECO:0000256" key="15">
    <source>
        <dbReference type="ARBA" id="ARBA00068172"/>
    </source>
</evidence>
<evidence type="ECO:0000256" key="12">
    <source>
        <dbReference type="ARBA" id="ARBA00023242"/>
    </source>
</evidence>
<dbReference type="Proteomes" id="UP000770717">
    <property type="component" value="Unassembled WGS sequence"/>
</dbReference>
<dbReference type="PROSITE" id="PS50208">
    <property type="entry name" value="CASPASE_P20"/>
    <property type="match status" value="1"/>
</dbReference>
<evidence type="ECO:0000256" key="9">
    <source>
        <dbReference type="ARBA" id="ARBA00022801"/>
    </source>
</evidence>
<dbReference type="PANTHER" id="PTHR48169:SF7">
    <property type="entry name" value="CASPASE 10"/>
    <property type="match status" value="1"/>
</dbReference>
<keyword evidence="9" id="KW-0378">Hydrolase</keyword>
<evidence type="ECO:0000256" key="14">
    <source>
        <dbReference type="ARBA" id="ARBA00066479"/>
    </source>
</evidence>
<dbReference type="Gene3D" id="3.40.50.1460">
    <property type="match status" value="1"/>
</dbReference>
<dbReference type="InterPro" id="IPR015917">
    <property type="entry name" value="Pept_C14A"/>
</dbReference>
<evidence type="ECO:0000256" key="7">
    <source>
        <dbReference type="ARBA" id="ARBA00022703"/>
    </source>
</evidence>
<dbReference type="CDD" id="cd00032">
    <property type="entry name" value="CASc"/>
    <property type="match status" value="1"/>
</dbReference>
<feature type="domain" description="Caspase family p10" evidence="18">
    <location>
        <begin position="401"/>
        <end position="493"/>
    </location>
</feature>
<evidence type="ECO:0000256" key="5">
    <source>
        <dbReference type="ARBA" id="ARBA00022553"/>
    </source>
</evidence>
<dbReference type="PROSITE" id="PS01121">
    <property type="entry name" value="CASPASE_HIS"/>
    <property type="match status" value="1"/>
</dbReference>
<comment type="similarity">
    <text evidence="3 16">Belongs to the peptidase C14A family.</text>
</comment>
<evidence type="ECO:0000256" key="3">
    <source>
        <dbReference type="ARBA" id="ARBA00010134"/>
    </source>
</evidence>
<dbReference type="PROSITE" id="PS50207">
    <property type="entry name" value="CASPASE_P10"/>
    <property type="match status" value="1"/>
</dbReference>
<dbReference type="InterPro" id="IPR001875">
    <property type="entry name" value="DED_dom"/>
</dbReference>
<dbReference type="InterPro" id="IPR033139">
    <property type="entry name" value="Caspase_cys_AS"/>
</dbReference>
<dbReference type="InterPro" id="IPR002138">
    <property type="entry name" value="Pept_C14_p10"/>
</dbReference>
<gene>
    <name evidence="20" type="ORF">GDO78_023156</name>
</gene>
<dbReference type="InterPro" id="IPR016129">
    <property type="entry name" value="Caspase_his_AS"/>
</dbReference>
<dbReference type="GO" id="GO:0006508">
    <property type="term" value="P:proteolysis"/>
    <property type="evidence" value="ECO:0007669"/>
    <property type="project" value="UniProtKB-KW"/>
</dbReference>
<dbReference type="Pfam" id="PF01335">
    <property type="entry name" value="DED"/>
    <property type="match status" value="2"/>
</dbReference>
<dbReference type="GO" id="GO:0005737">
    <property type="term" value="C:cytoplasm"/>
    <property type="evidence" value="ECO:0007669"/>
    <property type="project" value="UniProtKB-SubCell"/>
</dbReference>
<keyword evidence="8" id="KW-0677">Repeat</keyword>
<evidence type="ECO:0000313" key="21">
    <source>
        <dbReference type="Proteomes" id="UP000770717"/>
    </source>
</evidence>
<organism evidence="20 21">
    <name type="scientific">Eleutherodactylus coqui</name>
    <name type="common">Puerto Rican coqui</name>
    <dbReference type="NCBI Taxonomy" id="57060"/>
    <lineage>
        <taxon>Eukaryota</taxon>
        <taxon>Metazoa</taxon>
        <taxon>Chordata</taxon>
        <taxon>Craniata</taxon>
        <taxon>Vertebrata</taxon>
        <taxon>Euteleostomi</taxon>
        <taxon>Amphibia</taxon>
        <taxon>Batrachia</taxon>
        <taxon>Anura</taxon>
        <taxon>Neobatrachia</taxon>
        <taxon>Hyloidea</taxon>
        <taxon>Eleutherodactylidae</taxon>
        <taxon>Eleutherodactylinae</taxon>
        <taxon>Eleutherodactylus</taxon>
        <taxon>Eleutherodactylus</taxon>
    </lineage>
</organism>
<dbReference type="GO" id="GO:0051604">
    <property type="term" value="P:protein maturation"/>
    <property type="evidence" value="ECO:0007669"/>
    <property type="project" value="UniProtKB-ARBA"/>
</dbReference>
<keyword evidence="7" id="KW-0053">Apoptosis</keyword>
<dbReference type="PROSITE" id="PS50168">
    <property type="entry name" value="DED"/>
    <property type="match status" value="2"/>
</dbReference>
<keyword evidence="11" id="KW-0865">Zymogen</keyword>
<protein>
    <recommendedName>
        <fullName evidence="15">Caspase-8</fullName>
        <ecNumber evidence="14">3.4.22.61</ecNumber>
    </recommendedName>
</protein>
<dbReference type="Gene3D" id="1.10.533.10">
    <property type="entry name" value="Death Domain, Fas"/>
    <property type="match status" value="2"/>
</dbReference>
<accession>A0A8J6JR70</accession>
<dbReference type="EMBL" id="WNTK01000969">
    <property type="protein sequence ID" value="KAG9468246.1"/>
    <property type="molecule type" value="Genomic_DNA"/>
</dbReference>
<dbReference type="FunFam" id="3.40.50.1460:FF:000008">
    <property type="entry name" value="caspase-8 isoform X1"/>
    <property type="match status" value="1"/>
</dbReference>
<feature type="domain" description="DED" evidence="17">
    <location>
        <begin position="2"/>
        <end position="80"/>
    </location>
</feature>
<keyword evidence="12" id="KW-0539">Nucleus</keyword>
<name>A0A8J6JR70_ELECQ</name>
<dbReference type="PANTHER" id="PTHR48169">
    <property type="entry name" value="DED DOMAIN-CONTAINING PROTEIN"/>
    <property type="match status" value="1"/>
</dbReference>
<evidence type="ECO:0000256" key="6">
    <source>
        <dbReference type="ARBA" id="ARBA00022670"/>
    </source>
</evidence>
<evidence type="ECO:0000256" key="2">
    <source>
        <dbReference type="ARBA" id="ARBA00004496"/>
    </source>
</evidence>
<dbReference type="SMART" id="SM00115">
    <property type="entry name" value="CASc"/>
    <property type="match status" value="1"/>
</dbReference>
<keyword evidence="21" id="KW-1185">Reference proteome</keyword>
<dbReference type="GO" id="GO:0032991">
    <property type="term" value="C:protein-containing complex"/>
    <property type="evidence" value="ECO:0007669"/>
    <property type="project" value="UniProtKB-ARBA"/>
</dbReference>
<dbReference type="AlphaFoldDB" id="A0A8J6JR70"/>
<evidence type="ECO:0000256" key="16">
    <source>
        <dbReference type="RuleBase" id="RU003971"/>
    </source>
</evidence>
<dbReference type="InterPro" id="IPR029030">
    <property type="entry name" value="Caspase-like_dom_sf"/>
</dbReference>
<dbReference type="Pfam" id="PF00656">
    <property type="entry name" value="Peptidase_C14"/>
    <property type="match status" value="1"/>
</dbReference>
<dbReference type="GO" id="GO:0005886">
    <property type="term" value="C:plasma membrane"/>
    <property type="evidence" value="ECO:0007669"/>
    <property type="project" value="UniProtKB-ARBA"/>
</dbReference>
<evidence type="ECO:0000259" key="19">
    <source>
        <dbReference type="PROSITE" id="PS50208"/>
    </source>
</evidence>
<keyword evidence="4" id="KW-0963">Cytoplasm</keyword>
<evidence type="ECO:0000256" key="4">
    <source>
        <dbReference type="ARBA" id="ARBA00022490"/>
    </source>
</evidence>
<dbReference type="PRINTS" id="PR00376">
    <property type="entry name" value="IL1BCENZYME"/>
</dbReference>
<dbReference type="PROSITE" id="PS01122">
    <property type="entry name" value="CASPASE_CYS"/>
    <property type="match status" value="1"/>
</dbReference>
<evidence type="ECO:0000313" key="20">
    <source>
        <dbReference type="EMBL" id="KAG9468246.1"/>
    </source>
</evidence>
<sequence>MDFSKTLFFIDSQLTQEDLESLKFLCLDLLPNKKLLALKSNLDLFEELRKHSLLEEDKYELLAELLYIIGQHSLLKHLSTSKLVIQENLKKKRTVSSYREMLFQLYEDTSSEDLRSILFLLRVPKKYEESKKFLDVLCYLEKNDQLSEDNLDVLENAVHNVSPELLRKIIDYKKKREIEKARSESVSYEEEYDDKMVLSVEAQGAPAEDQERGSITVQFESEPVHYKDLMAENTENLSELSLNQQPKLQIQKYSMNRKRRGYCFIINNEVFMRLDKRPGTEKDAEFLTKVFTWLGLDVEIRTDLSAPDIHKYLLEFSKRNHTERDCFVCCILTHGKSQNVYGIDNESIPISEVTAYFTSKNCTTLAGKPKLFFIQACQGKGSQAAHAIEPDAVSSAEEKRSAITIPNDADVLVGMSTVDGYYSFRDIRKGSWYIQALCENLTKMVPKGEDILSIMTKVNKDVSEMEYLKDGKTNMKQMPQPFYTLRKKLVFPAPFTPFNTSFQEKN</sequence>
<proteinExistence type="inferred from homology"/>
<comment type="caution">
    <text evidence="20">The sequence shown here is derived from an EMBL/GenBank/DDBJ whole genome shotgun (WGS) entry which is preliminary data.</text>
</comment>
<dbReference type="SMART" id="SM00031">
    <property type="entry name" value="DED"/>
    <property type="match status" value="2"/>
</dbReference>
<evidence type="ECO:0000256" key="1">
    <source>
        <dbReference type="ARBA" id="ARBA00004123"/>
    </source>
</evidence>
<evidence type="ECO:0000256" key="11">
    <source>
        <dbReference type="ARBA" id="ARBA00023145"/>
    </source>
</evidence>
<keyword evidence="5" id="KW-0597">Phosphoprotein</keyword>
<evidence type="ECO:0000256" key="10">
    <source>
        <dbReference type="ARBA" id="ARBA00022807"/>
    </source>
</evidence>
<dbReference type="InterPro" id="IPR011029">
    <property type="entry name" value="DEATH-like_dom_sf"/>
</dbReference>
<dbReference type="EC" id="3.4.22.61" evidence="14"/>
<dbReference type="GO" id="GO:0006915">
    <property type="term" value="P:apoptotic process"/>
    <property type="evidence" value="ECO:0007669"/>
    <property type="project" value="UniProtKB-KW"/>
</dbReference>
<feature type="domain" description="Caspase family p20" evidence="19">
    <location>
        <begin position="259"/>
        <end position="381"/>
    </location>
</feature>
<evidence type="ECO:0000259" key="17">
    <source>
        <dbReference type="PROSITE" id="PS50168"/>
    </source>
</evidence>
<dbReference type="InterPro" id="IPR001309">
    <property type="entry name" value="Pept_C14_p20"/>
</dbReference>
<dbReference type="OrthoDB" id="6114029at2759"/>
<evidence type="ECO:0000256" key="13">
    <source>
        <dbReference type="ARBA" id="ARBA00051626"/>
    </source>
</evidence>
<comment type="catalytic activity">
    <reaction evidence="13">
        <text>Strict requirement for Asp at position P1 and has a preferred cleavage sequence of (Leu/Asp/Val)-Glu-Thr-Asp-|-(Gly/Ser/Ala).</text>
        <dbReference type="EC" id="3.4.22.61"/>
    </reaction>
</comment>
<dbReference type="GO" id="GO:0004197">
    <property type="term" value="F:cysteine-type endopeptidase activity"/>
    <property type="evidence" value="ECO:0007669"/>
    <property type="project" value="InterPro"/>
</dbReference>
<evidence type="ECO:0000256" key="8">
    <source>
        <dbReference type="ARBA" id="ARBA00022737"/>
    </source>
</evidence>
<dbReference type="GO" id="GO:0005634">
    <property type="term" value="C:nucleus"/>
    <property type="evidence" value="ECO:0007669"/>
    <property type="project" value="UniProtKB-SubCell"/>
</dbReference>
<dbReference type="SUPFAM" id="SSF47986">
    <property type="entry name" value="DEATH domain"/>
    <property type="match status" value="2"/>
</dbReference>